<dbReference type="EMBL" id="SGPM01000030">
    <property type="protein sequence ID" value="THH32096.1"/>
    <property type="molecule type" value="Genomic_DNA"/>
</dbReference>
<evidence type="ECO:0000256" key="2">
    <source>
        <dbReference type="SAM" id="SignalP"/>
    </source>
</evidence>
<feature type="chain" id="PRO_5020480018" description="WSC domain-containing protein" evidence="2">
    <location>
        <begin position="25"/>
        <end position="791"/>
    </location>
</feature>
<feature type="domain" description="WSC" evidence="3">
    <location>
        <begin position="366"/>
        <end position="462"/>
    </location>
</feature>
<evidence type="ECO:0000259" key="3">
    <source>
        <dbReference type="PROSITE" id="PS51212"/>
    </source>
</evidence>
<accession>A0A4S4MZW3</accession>
<dbReference type="OrthoDB" id="74764at2759"/>
<comment type="caution">
    <text evidence="4">The sequence shown here is derived from an EMBL/GenBank/DDBJ whole genome shotgun (WGS) entry which is preliminary data.</text>
</comment>
<keyword evidence="5" id="KW-1185">Reference proteome</keyword>
<dbReference type="Pfam" id="PF09362">
    <property type="entry name" value="DUF1996"/>
    <property type="match status" value="1"/>
</dbReference>
<evidence type="ECO:0000313" key="5">
    <source>
        <dbReference type="Proteomes" id="UP000308730"/>
    </source>
</evidence>
<dbReference type="InterPro" id="IPR018535">
    <property type="entry name" value="DUF1996"/>
</dbReference>
<dbReference type="PROSITE" id="PS51212">
    <property type="entry name" value="WSC"/>
    <property type="match status" value="3"/>
</dbReference>
<feature type="domain" description="WSC" evidence="3">
    <location>
        <begin position="553"/>
        <end position="645"/>
    </location>
</feature>
<gene>
    <name evidence="4" type="ORF">EUX98_g2099</name>
</gene>
<dbReference type="AlphaFoldDB" id="A0A4S4MZW3"/>
<proteinExistence type="predicted"/>
<dbReference type="PANTHER" id="PTHR43662">
    <property type="match status" value="1"/>
</dbReference>
<name>A0A4S4MZW3_9APHY</name>
<dbReference type="SMART" id="SM00321">
    <property type="entry name" value="WSC"/>
    <property type="match status" value="3"/>
</dbReference>
<evidence type="ECO:0000313" key="4">
    <source>
        <dbReference type="EMBL" id="THH32096.1"/>
    </source>
</evidence>
<organism evidence="4 5">
    <name type="scientific">Antrodiella citrinella</name>
    <dbReference type="NCBI Taxonomy" id="2447956"/>
    <lineage>
        <taxon>Eukaryota</taxon>
        <taxon>Fungi</taxon>
        <taxon>Dikarya</taxon>
        <taxon>Basidiomycota</taxon>
        <taxon>Agaricomycotina</taxon>
        <taxon>Agaricomycetes</taxon>
        <taxon>Polyporales</taxon>
        <taxon>Steccherinaceae</taxon>
        <taxon>Antrodiella</taxon>
    </lineage>
</organism>
<protein>
    <recommendedName>
        <fullName evidence="3">WSC domain-containing protein</fullName>
    </recommendedName>
</protein>
<sequence length="791" mass="82513">MQFSKSLRAHFVLSALVALPFASAVHVIFGGTRPVVTTRLDPIVSPGTLGTHEHSVAGGNGFRNTYSYDALTSESTCTSMIIPQDHSNYWTPSMYHQDATNGSLSLMPTSFNIYYLVRGTETGDVVVAPPNGLVMLAGNPNRRVYNASNFPDQAVSFVCLDYNNDHTGDPAWAERPTFFEHQCPDGMRAQVFFPSCWDGQNLDSTDHTSHMAYPVENYNDGHCPPTHPVHIISIFYEMLVSVDQYDYHGDGTWVLSNGDTTGLGFHGDFAMGWTDPGLITSLINDCPNAAGNVGDCPALAAVMDSDAANACRFIGQIVDEPIGDSAPLNTLPGCNPIWEGTGPKPTCPAGTPTPSMIDTQEPLLAGWTNVGCIAEATNARALTSATYTDAVGMTLNTCAAFCGSKGFSYAGIEWSQECYCGNSLSNGATTNTVPAEQCSNACAGNQYMTCGGPQRLTLLFNGNPGAPAPASSSAASSAQPTVKPTSAAPTSAAPTSVKPTSAVPSSVAESSTLPTAHTLVPTSVSVSTAAASSAPAASASASSAPVSPGPNSEWVSNGCIQDSGSARALTGYSTTSNQMTVAMCQSVCDSKGFIYAGLEYGQECYCGNVISGTRVDINADQQCYMTCSDGNKCGGTWAISLFLKTASGSAPTTAPVNVAAPAPTSSPAPVSGSVPSGWTSFGCVRDASSRALNGYSFTSNSMTTALCISTCATKGFTKAGVEFGQECYCGNDFQTNDGQGMIIPDNNCYMHTPNGDNGGGTWSLAVYQTTAVTKRSPKAKHFGRNVAHNHF</sequence>
<feature type="signal peptide" evidence="2">
    <location>
        <begin position="1"/>
        <end position="24"/>
    </location>
</feature>
<dbReference type="InterPro" id="IPR002889">
    <property type="entry name" value="WSC_carb-bd"/>
</dbReference>
<feature type="domain" description="WSC" evidence="3">
    <location>
        <begin position="677"/>
        <end position="770"/>
    </location>
</feature>
<evidence type="ECO:0000256" key="1">
    <source>
        <dbReference type="SAM" id="MobiDB-lite"/>
    </source>
</evidence>
<reference evidence="4 5" key="1">
    <citation type="submission" date="2019-02" db="EMBL/GenBank/DDBJ databases">
        <title>Genome sequencing of the rare red list fungi Antrodiella citrinella (Flaviporus citrinellus).</title>
        <authorList>
            <person name="Buettner E."/>
            <person name="Kellner H."/>
        </authorList>
    </citation>
    <scope>NUCLEOTIDE SEQUENCE [LARGE SCALE GENOMIC DNA]</scope>
    <source>
        <strain evidence="4 5">DSM 108506</strain>
    </source>
</reference>
<dbReference type="PANTHER" id="PTHR43662:SF3">
    <property type="entry name" value="DOMAIN PROTEIN, PUTATIVE (AFU_ORTHOLOGUE AFUA_6G11970)-RELATED"/>
    <property type="match status" value="1"/>
</dbReference>
<dbReference type="Proteomes" id="UP000308730">
    <property type="component" value="Unassembled WGS sequence"/>
</dbReference>
<feature type="compositionally biased region" description="Low complexity" evidence="1">
    <location>
        <begin position="469"/>
        <end position="502"/>
    </location>
</feature>
<keyword evidence="2" id="KW-0732">Signal</keyword>
<feature type="region of interest" description="Disordered" evidence="1">
    <location>
        <begin position="469"/>
        <end position="503"/>
    </location>
</feature>
<dbReference type="Pfam" id="PF01822">
    <property type="entry name" value="WSC"/>
    <property type="match status" value="3"/>
</dbReference>